<name>A0ABR8WL50_9FLAO</name>
<dbReference type="InterPro" id="IPR025737">
    <property type="entry name" value="FApF"/>
</dbReference>
<accession>A0ABR8WL50</accession>
<evidence type="ECO:0000256" key="1">
    <source>
        <dbReference type="SAM" id="SignalP"/>
    </source>
</evidence>
<protein>
    <submittedName>
        <fullName evidence="2">Transporter</fullName>
    </submittedName>
</protein>
<feature type="chain" id="PRO_5047051506" evidence="1">
    <location>
        <begin position="20"/>
        <end position="249"/>
    </location>
</feature>
<dbReference type="Proteomes" id="UP000626242">
    <property type="component" value="Unassembled WGS sequence"/>
</dbReference>
<proteinExistence type="predicted"/>
<dbReference type="Pfam" id="PF13557">
    <property type="entry name" value="Phenol_MetA_deg"/>
    <property type="match status" value="1"/>
</dbReference>
<evidence type="ECO:0000313" key="3">
    <source>
        <dbReference type="Proteomes" id="UP000626242"/>
    </source>
</evidence>
<keyword evidence="1" id="KW-0732">Signal</keyword>
<comment type="caution">
    <text evidence="2">The sequence shown here is derived from an EMBL/GenBank/DDBJ whole genome shotgun (WGS) entry which is preliminary data.</text>
</comment>
<dbReference type="EMBL" id="JACSPS010000002">
    <property type="protein sequence ID" value="MBD8017813.1"/>
    <property type="molecule type" value="Genomic_DNA"/>
</dbReference>
<sequence length="249" mass="27829">MKALSFAVFLLAVPILNFAQEQIETDRPDQTESPATVPHRYLQAETGFMYEKVHNDAQTIYHPTLLWRYGITPNVEFRLQTDFTTESRAGRRISGLSPVAVGFKTSLIKSKGFIPDISFVGHLTFAELATADLQSTYVAPDFRFLFRNAFSDHFELSYNLGAEWNGETPDASALYTIAASYKAADHLSLFAEFYGYLNKYESADHRFDAGAMLLLNQNFSLDISAGAGLSELSPSYFVSGGFSYRLPLH</sequence>
<feature type="signal peptide" evidence="1">
    <location>
        <begin position="1"/>
        <end position="19"/>
    </location>
</feature>
<gene>
    <name evidence="2" type="ORF">H9628_04960</name>
</gene>
<evidence type="ECO:0000313" key="2">
    <source>
        <dbReference type="EMBL" id="MBD8017813.1"/>
    </source>
</evidence>
<reference evidence="2 3" key="1">
    <citation type="submission" date="2020-08" db="EMBL/GenBank/DDBJ databases">
        <title>A Genomic Blueprint of the Chicken Gut Microbiome.</title>
        <authorList>
            <person name="Gilroy R."/>
            <person name="Ravi A."/>
            <person name="Getino M."/>
            <person name="Pursley I."/>
            <person name="Horton D.L."/>
            <person name="Alikhan N.-F."/>
            <person name="Baker D."/>
            <person name="Gharbi K."/>
            <person name="Hall N."/>
            <person name="Watson M."/>
            <person name="Adriaenssens E.M."/>
            <person name="Foster-Nyarko E."/>
            <person name="Jarju S."/>
            <person name="Secka A."/>
            <person name="Antonio M."/>
            <person name="Oren A."/>
            <person name="Chaudhuri R."/>
            <person name="La Ragione R.M."/>
            <person name="Hildebrand F."/>
            <person name="Pallen M.J."/>
        </authorList>
    </citation>
    <scope>NUCLEOTIDE SEQUENCE [LARGE SCALE GENOMIC DNA]</scope>
    <source>
        <strain evidence="2 3">Sa1CVA4</strain>
    </source>
</reference>
<dbReference type="RefSeq" id="WP_251833023.1">
    <property type="nucleotide sequence ID" value="NZ_JACSPS010000002.1"/>
</dbReference>
<organism evidence="2 3">
    <name type="scientific">Kaistella pullorum</name>
    <dbReference type="NCBI Taxonomy" id="2763074"/>
    <lineage>
        <taxon>Bacteria</taxon>
        <taxon>Pseudomonadati</taxon>
        <taxon>Bacteroidota</taxon>
        <taxon>Flavobacteriia</taxon>
        <taxon>Flavobacteriales</taxon>
        <taxon>Weeksellaceae</taxon>
        <taxon>Chryseobacterium group</taxon>
        <taxon>Kaistella</taxon>
    </lineage>
</organism>
<keyword evidence="3" id="KW-1185">Reference proteome</keyword>